<protein>
    <submittedName>
        <fullName evidence="2">Uncharacterized protein</fullName>
    </submittedName>
</protein>
<feature type="compositionally biased region" description="Polar residues" evidence="1">
    <location>
        <begin position="55"/>
        <end position="64"/>
    </location>
</feature>
<accession>A0AAV7N401</accession>
<feature type="compositionally biased region" description="Low complexity" evidence="1">
    <location>
        <begin position="23"/>
        <end position="34"/>
    </location>
</feature>
<sequence>MQSKPEESDDEDPNKEKPDEGELNLGVEEVLAVGPEWELPGEGDHLPTEKDPSERTGSSLSSKSMCPEEMDNRKTEREFMLHMAKLKRRIRE</sequence>
<dbReference type="EMBL" id="JANPWB010000013">
    <property type="protein sequence ID" value="KAJ1110276.1"/>
    <property type="molecule type" value="Genomic_DNA"/>
</dbReference>
<proteinExistence type="predicted"/>
<evidence type="ECO:0000313" key="3">
    <source>
        <dbReference type="Proteomes" id="UP001066276"/>
    </source>
</evidence>
<gene>
    <name evidence="2" type="ORF">NDU88_007631</name>
</gene>
<dbReference type="Proteomes" id="UP001066276">
    <property type="component" value="Chromosome 9"/>
</dbReference>
<organism evidence="2 3">
    <name type="scientific">Pleurodeles waltl</name>
    <name type="common">Iberian ribbed newt</name>
    <dbReference type="NCBI Taxonomy" id="8319"/>
    <lineage>
        <taxon>Eukaryota</taxon>
        <taxon>Metazoa</taxon>
        <taxon>Chordata</taxon>
        <taxon>Craniata</taxon>
        <taxon>Vertebrata</taxon>
        <taxon>Euteleostomi</taxon>
        <taxon>Amphibia</taxon>
        <taxon>Batrachia</taxon>
        <taxon>Caudata</taxon>
        <taxon>Salamandroidea</taxon>
        <taxon>Salamandridae</taxon>
        <taxon>Pleurodelinae</taxon>
        <taxon>Pleurodeles</taxon>
    </lineage>
</organism>
<dbReference type="AlphaFoldDB" id="A0AAV7N401"/>
<feature type="region of interest" description="Disordered" evidence="1">
    <location>
        <begin position="1"/>
        <end position="77"/>
    </location>
</feature>
<evidence type="ECO:0000313" key="2">
    <source>
        <dbReference type="EMBL" id="KAJ1110276.1"/>
    </source>
</evidence>
<name>A0AAV7N401_PLEWA</name>
<feature type="compositionally biased region" description="Basic and acidic residues" evidence="1">
    <location>
        <begin position="42"/>
        <end position="54"/>
    </location>
</feature>
<comment type="caution">
    <text evidence="2">The sequence shown here is derived from an EMBL/GenBank/DDBJ whole genome shotgun (WGS) entry which is preliminary data.</text>
</comment>
<keyword evidence="3" id="KW-1185">Reference proteome</keyword>
<evidence type="ECO:0000256" key="1">
    <source>
        <dbReference type="SAM" id="MobiDB-lite"/>
    </source>
</evidence>
<reference evidence="2" key="1">
    <citation type="journal article" date="2022" name="bioRxiv">
        <title>Sequencing and chromosome-scale assembly of the giantPleurodeles waltlgenome.</title>
        <authorList>
            <person name="Brown T."/>
            <person name="Elewa A."/>
            <person name="Iarovenko S."/>
            <person name="Subramanian E."/>
            <person name="Araus A.J."/>
            <person name="Petzold A."/>
            <person name="Susuki M."/>
            <person name="Suzuki K.-i.T."/>
            <person name="Hayashi T."/>
            <person name="Toyoda A."/>
            <person name="Oliveira C."/>
            <person name="Osipova E."/>
            <person name="Leigh N.D."/>
            <person name="Simon A."/>
            <person name="Yun M.H."/>
        </authorList>
    </citation>
    <scope>NUCLEOTIDE SEQUENCE</scope>
    <source>
        <strain evidence="2">20211129_DDA</strain>
        <tissue evidence="2">Liver</tissue>
    </source>
</reference>